<organism evidence="3 4">
    <name type="scientific">Mycobacterium tuberculosis</name>
    <dbReference type="NCBI Taxonomy" id="1773"/>
    <lineage>
        <taxon>Bacteria</taxon>
        <taxon>Bacillati</taxon>
        <taxon>Actinomycetota</taxon>
        <taxon>Actinomycetes</taxon>
        <taxon>Mycobacteriales</taxon>
        <taxon>Mycobacteriaceae</taxon>
        <taxon>Mycobacterium</taxon>
        <taxon>Mycobacterium tuberculosis complex</taxon>
    </lineage>
</organism>
<evidence type="ECO:0000313" key="5">
    <source>
        <dbReference type="Proteomes" id="UP000049023"/>
    </source>
</evidence>
<dbReference type="EMBL" id="CNFU01000171">
    <property type="protein sequence ID" value="CKR36179.1"/>
    <property type="molecule type" value="Genomic_DNA"/>
</dbReference>
<accession>A0A655DR75</accession>
<gene>
    <name evidence="3" type="ORF">ERS007661_01183</name>
    <name evidence="2" type="ORF">ERS027661_01119</name>
</gene>
<name>A0A655DR75_MYCTX</name>
<dbReference type="Proteomes" id="UP000049023">
    <property type="component" value="Unassembled WGS sequence"/>
</dbReference>
<dbReference type="AlphaFoldDB" id="A0A655DR75"/>
<reference evidence="4 5" key="1">
    <citation type="submission" date="2015-03" db="EMBL/GenBank/DDBJ databases">
        <authorList>
            <consortium name="Pathogen Informatics"/>
        </authorList>
    </citation>
    <scope>NUCLEOTIDE SEQUENCE [LARGE SCALE GENOMIC DNA]</scope>
    <source>
        <strain evidence="2 5">Bir 187</strain>
        <strain evidence="3 4">D00501624</strain>
    </source>
</reference>
<evidence type="ECO:0000313" key="3">
    <source>
        <dbReference type="EMBL" id="CNU79379.1"/>
    </source>
</evidence>
<evidence type="ECO:0000256" key="1">
    <source>
        <dbReference type="SAM" id="MobiDB-lite"/>
    </source>
</evidence>
<evidence type="ECO:0000313" key="4">
    <source>
        <dbReference type="Proteomes" id="UP000039217"/>
    </source>
</evidence>
<dbReference type="Proteomes" id="UP000039217">
    <property type="component" value="Unassembled WGS sequence"/>
</dbReference>
<sequence length="92" mass="9647">MAEIPGSGVIAEPGLAAAIPGSGEIIAEPVSVCHQVSTSGVRPPPMTSRYQRQASGLIGSPTDPSSRRLDRSWLSGISRPHFINIRMRVGAV</sequence>
<proteinExistence type="predicted"/>
<feature type="region of interest" description="Disordered" evidence="1">
    <location>
        <begin position="36"/>
        <end position="69"/>
    </location>
</feature>
<evidence type="ECO:0000313" key="2">
    <source>
        <dbReference type="EMBL" id="CKR36179.1"/>
    </source>
</evidence>
<dbReference type="EMBL" id="CQQC01000302">
    <property type="protein sequence ID" value="CNU79379.1"/>
    <property type="molecule type" value="Genomic_DNA"/>
</dbReference>
<protein>
    <submittedName>
        <fullName evidence="3">Uncharacterized protein</fullName>
    </submittedName>
</protein>